<dbReference type="CDD" id="cd01093">
    <property type="entry name" value="CRIB_PAK_like"/>
    <property type="match status" value="1"/>
</dbReference>
<dbReference type="WBParaSite" id="SMUV_0001049001-mRNA-1">
    <property type="protein sequence ID" value="SMUV_0001049001-mRNA-1"/>
    <property type="gene ID" value="SMUV_0001049001"/>
</dbReference>
<dbReference type="PROSITE" id="PS50011">
    <property type="entry name" value="PROTEIN_KINASE_DOM"/>
    <property type="match status" value="1"/>
</dbReference>
<dbReference type="Gene3D" id="1.10.510.10">
    <property type="entry name" value="Transferase(Phosphotransferase) domain 1"/>
    <property type="match status" value="1"/>
</dbReference>
<protein>
    <recommendedName>
        <fullName evidence="3">non-specific serine/threonine protein kinase</fullName>
        <ecNumber evidence="3">2.7.11.1</ecNumber>
    </recommendedName>
</protein>
<comment type="cofactor">
    <cofactor evidence="1">
        <name>Mg(2+)</name>
        <dbReference type="ChEBI" id="CHEBI:18420"/>
    </cofactor>
</comment>
<feature type="domain" description="Protein kinase" evidence="12">
    <location>
        <begin position="128"/>
        <end position="379"/>
    </location>
</feature>
<dbReference type="AlphaFoldDB" id="A0A0N5AZR1"/>
<evidence type="ECO:0000256" key="7">
    <source>
        <dbReference type="ARBA" id="ARBA00022741"/>
    </source>
</evidence>
<keyword evidence="4" id="KW-0723">Serine/threonine-protein kinase</keyword>
<dbReference type="GO" id="GO:0005524">
    <property type="term" value="F:ATP binding"/>
    <property type="evidence" value="ECO:0007669"/>
    <property type="project" value="UniProtKB-UniRule"/>
</dbReference>
<dbReference type="GO" id="GO:0004674">
    <property type="term" value="F:protein serine/threonine kinase activity"/>
    <property type="evidence" value="ECO:0007669"/>
    <property type="project" value="UniProtKB-KW"/>
</dbReference>
<dbReference type="PROSITE" id="PS50108">
    <property type="entry name" value="CRIB"/>
    <property type="match status" value="1"/>
</dbReference>
<keyword evidence="7 11" id="KW-0547">Nucleotide-binding</keyword>
<evidence type="ECO:0000256" key="1">
    <source>
        <dbReference type="ARBA" id="ARBA00001946"/>
    </source>
</evidence>
<comment type="similarity">
    <text evidence="2">Belongs to the protein kinase superfamily. STE Ser/Thr protein kinase family. STE20 subfamily.</text>
</comment>
<dbReference type="Pfam" id="PF00786">
    <property type="entry name" value="PBD"/>
    <property type="match status" value="1"/>
</dbReference>
<evidence type="ECO:0000313" key="14">
    <source>
        <dbReference type="Proteomes" id="UP000046393"/>
    </source>
</evidence>
<dbReference type="InterPro" id="IPR051931">
    <property type="entry name" value="PAK3-like"/>
</dbReference>
<dbReference type="InterPro" id="IPR000095">
    <property type="entry name" value="CRIB_dom"/>
</dbReference>
<accession>A0A0N5AZR1</accession>
<evidence type="ECO:0000313" key="15">
    <source>
        <dbReference type="WBParaSite" id="SMUV_0001049001-mRNA-1"/>
    </source>
</evidence>
<evidence type="ECO:0000259" key="13">
    <source>
        <dbReference type="PROSITE" id="PS50108"/>
    </source>
</evidence>
<dbReference type="SUPFAM" id="SSF56112">
    <property type="entry name" value="Protein kinase-like (PK-like)"/>
    <property type="match status" value="1"/>
</dbReference>
<evidence type="ECO:0000256" key="2">
    <source>
        <dbReference type="ARBA" id="ARBA00008874"/>
    </source>
</evidence>
<dbReference type="Gene3D" id="3.30.200.20">
    <property type="entry name" value="Phosphorylase Kinase, domain 1"/>
    <property type="match status" value="1"/>
</dbReference>
<evidence type="ECO:0000259" key="12">
    <source>
        <dbReference type="PROSITE" id="PS50011"/>
    </source>
</evidence>
<sequence>MSIRRKPRKVEISNPMNFEHRIHAGFDPVTGQYHGLPKQWQAIIGSAPNRRGRPLPVVDPSCITPMEIAEIKTIVRGDVNDSGTSNNIPLSHTHIPPRFVPKNNLQKPVYFRTALNMVVSPGDPRSDLKDYTQIGEGSTAVVLTALKISIGCRVAIKVMDILKQQRRELLFNEVMIMRDYEHKNIVKMFGSYLIGNELWVIMEYMEGGPLTDIITHIRLDEETIATVCLQCLLAINYLHLKGVVHRDIKSDSILLTKDGVVKLSDFGFCGQLSVDIPFRRSLVGTPYWMSPEVISRLPYDTKADIWSLGIMVIEMVQGEPPLFDVQPLQAMRQIRDLPPSSFCPVANVSEELSSFLSRMLVRDPNQRASASELLKHPFLVKAQNPSIICKYMNRSAV</sequence>
<dbReference type="Gene3D" id="3.90.810.10">
    <property type="entry name" value="CRIB domain"/>
    <property type="match status" value="1"/>
</dbReference>
<dbReference type="PANTHER" id="PTHR45832">
    <property type="entry name" value="SERINE/THREONINE-PROTEIN KINASE SAMKA-RELATED-RELATED"/>
    <property type="match status" value="1"/>
</dbReference>
<evidence type="ECO:0000256" key="8">
    <source>
        <dbReference type="ARBA" id="ARBA00022777"/>
    </source>
</evidence>
<dbReference type="FunFam" id="3.30.200.20:FF:000705">
    <property type="entry name" value="Non-specific serine/threonine protein kinase"/>
    <property type="match status" value="1"/>
</dbReference>
<feature type="binding site" evidence="11">
    <location>
        <position position="157"/>
    </location>
    <ligand>
        <name>ATP</name>
        <dbReference type="ChEBI" id="CHEBI:30616"/>
    </ligand>
</feature>
<dbReference type="InterPro" id="IPR017441">
    <property type="entry name" value="Protein_kinase_ATP_BS"/>
</dbReference>
<keyword evidence="9 11" id="KW-0067">ATP-binding</keyword>
<feature type="domain" description="CRIB" evidence="13">
    <location>
        <begin position="12"/>
        <end position="25"/>
    </location>
</feature>
<organism evidence="14 15">
    <name type="scientific">Syphacia muris</name>
    <dbReference type="NCBI Taxonomy" id="451379"/>
    <lineage>
        <taxon>Eukaryota</taxon>
        <taxon>Metazoa</taxon>
        <taxon>Ecdysozoa</taxon>
        <taxon>Nematoda</taxon>
        <taxon>Chromadorea</taxon>
        <taxon>Rhabditida</taxon>
        <taxon>Spirurina</taxon>
        <taxon>Oxyuridomorpha</taxon>
        <taxon>Oxyuroidea</taxon>
        <taxon>Oxyuridae</taxon>
        <taxon>Syphacia</taxon>
    </lineage>
</organism>
<dbReference type="InterPro" id="IPR036936">
    <property type="entry name" value="CRIB_dom_sf"/>
</dbReference>
<dbReference type="FunFam" id="1.10.510.10:FF:000768">
    <property type="entry name" value="Non-specific serine/threonine protein kinase"/>
    <property type="match status" value="1"/>
</dbReference>
<keyword evidence="14" id="KW-1185">Reference proteome</keyword>
<keyword evidence="10" id="KW-0460">Magnesium</keyword>
<evidence type="ECO:0000256" key="11">
    <source>
        <dbReference type="PROSITE-ProRule" id="PRU10141"/>
    </source>
</evidence>
<keyword evidence="5" id="KW-0808">Transferase</keyword>
<dbReference type="Pfam" id="PF00069">
    <property type="entry name" value="Pkinase"/>
    <property type="match status" value="1"/>
</dbReference>
<evidence type="ECO:0000256" key="3">
    <source>
        <dbReference type="ARBA" id="ARBA00012513"/>
    </source>
</evidence>
<keyword evidence="8" id="KW-0418">Kinase</keyword>
<proteinExistence type="inferred from homology"/>
<dbReference type="STRING" id="451379.A0A0N5AZR1"/>
<name>A0A0N5AZR1_9BILA</name>
<evidence type="ECO:0000256" key="9">
    <source>
        <dbReference type="ARBA" id="ARBA00022840"/>
    </source>
</evidence>
<evidence type="ECO:0000256" key="6">
    <source>
        <dbReference type="ARBA" id="ARBA00022723"/>
    </source>
</evidence>
<evidence type="ECO:0000256" key="5">
    <source>
        <dbReference type="ARBA" id="ARBA00022679"/>
    </source>
</evidence>
<dbReference type="EC" id="2.7.11.1" evidence="3"/>
<dbReference type="Proteomes" id="UP000046393">
    <property type="component" value="Unplaced"/>
</dbReference>
<dbReference type="InterPro" id="IPR000719">
    <property type="entry name" value="Prot_kinase_dom"/>
</dbReference>
<evidence type="ECO:0000256" key="10">
    <source>
        <dbReference type="ARBA" id="ARBA00022842"/>
    </source>
</evidence>
<dbReference type="InterPro" id="IPR033923">
    <property type="entry name" value="PAK_BD"/>
</dbReference>
<dbReference type="GO" id="GO:0046872">
    <property type="term" value="F:metal ion binding"/>
    <property type="evidence" value="ECO:0007669"/>
    <property type="project" value="UniProtKB-KW"/>
</dbReference>
<dbReference type="PANTHER" id="PTHR45832:SF8">
    <property type="entry name" value="PROTEIN KINASE DOMAIN-CONTAINING PROTEIN"/>
    <property type="match status" value="1"/>
</dbReference>
<evidence type="ECO:0000256" key="4">
    <source>
        <dbReference type="ARBA" id="ARBA00022527"/>
    </source>
</evidence>
<dbReference type="PROSITE" id="PS00107">
    <property type="entry name" value="PROTEIN_KINASE_ATP"/>
    <property type="match status" value="1"/>
</dbReference>
<reference evidence="15" key="1">
    <citation type="submission" date="2016-04" db="UniProtKB">
        <authorList>
            <consortium name="WormBaseParasite"/>
        </authorList>
    </citation>
    <scope>IDENTIFICATION</scope>
</reference>
<keyword evidence="6" id="KW-0479">Metal-binding</keyword>
<dbReference type="InterPro" id="IPR011009">
    <property type="entry name" value="Kinase-like_dom_sf"/>
</dbReference>
<dbReference type="SMART" id="SM00285">
    <property type="entry name" value="PBD"/>
    <property type="match status" value="1"/>
</dbReference>